<dbReference type="EMBL" id="JASJQH010007388">
    <property type="protein sequence ID" value="KAK9709726.1"/>
    <property type="molecule type" value="Genomic_DNA"/>
</dbReference>
<keyword evidence="3" id="KW-1185">Reference proteome</keyword>
<evidence type="ECO:0000256" key="1">
    <source>
        <dbReference type="SAM" id="SignalP"/>
    </source>
</evidence>
<accession>A0ABR2VXZ0</accession>
<sequence>MKFAIGICALVTATVVVEGGYVGQKNYNGVSYLWTCPGNPVPALQVICAKAPKDCTFKAPWSFTCTDFNVCNLLSKENIAQGCTPKKV</sequence>
<name>A0ABR2VXZ0_9FUNG</name>
<reference evidence="2 3" key="1">
    <citation type="submission" date="2023-04" db="EMBL/GenBank/DDBJ databases">
        <title>Genome of Basidiobolus ranarum AG-B5.</title>
        <authorList>
            <person name="Stajich J.E."/>
            <person name="Carter-House D."/>
            <person name="Gryganskyi A."/>
        </authorList>
    </citation>
    <scope>NUCLEOTIDE SEQUENCE [LARGE SCALE GENOMIC DNA]</scope>
    <source>
        <strain evidence="2 3">AG-B5</strain>
    </source>
</reference>
<organism evidence="2 3">
    <name type="scientific">Basidiobolus ranarum</name>
    <dbReference type="NCBI Taxonomy" id="34480"/>
    <lineage>
        <taxon>Eukaryota</taxon>
        <taxon>Fungi</taxon>
        <taxon>Fungi incertae sedis</taxon>
        <taxon>Zoopagomycota</taxon>
        <taxon>Entomophthoromycotina</taxon>
        <taxon>Basidiobolomycetes</taxon>
        <taxon>Basidiobolales</taxon>
        <taxon>Basidiobolaceae</taxon>
        <taxon>Basidiobolus</taxon>
    </lineage>
</organism>
<feature type="chain" id="PRO_5045280311" evidence="1">
    <location>
        <begin position="20"/>
        <end position="88"/>
    </location>
</feature>
<comment type="caution">
    <text evidence="2">The sequence shown here is derived from an EMBL/GenBank/DDBJ whole genome shotgun (WGS) entry which is preliminary data.</text>
</comment>
<proteinExistence type="predicted"/>
<protein>
    <submittedName>
        <fullName evidence="2">Uncharacterized protein</fullName>
    </submittedName>
</protein>
<evidence type="ECO:0000313" key="2">
    <source>
        <dbReference type="EMBL" id="KAK9709726.1"/>
    </source>
</evidence>
<keyword evidence="1" id="KW-0732">Signal</keyword>
<feature type="signal peptide" evidence="1">
    <location>
        <begin position="1"/>
        <end position="19"/>
    </location>
</feature>
<gene>
    <name evidence="2" type="ORF">K7432_008839</name>
</gene>
<dbReference type="Proteomes" id="UP001479436">
    <property type="component" value="Unassembled WGS sequence"/>
</dbReference>
<evidence type="ECO:0000313" key="3">
    <source>
        <dbReference type="Proteomes" id="UP001479436"/>
    </source>
</evidence>